<dbReference type="GO" id="GO:0004029">
    <property type="term" value="F:aldehyde dehydrogenase (NAD+) activity"/>
    <property type="evidence" value="ECO:0007669"/>
    <property type="project" value="TreeGrafter"/>
</dbReference>
<evidence type="ECO:0000259" key="1">
    <source>
        <dbReference type="Pfam" id="PF01370"/>
    </source>
</evidence>
<dbReference type="GO" id="GO:0005737">
    <property type="term" value="C:cytoplasm"/>
    <property type="evidence" value="ECO:0007669"/>
    <property type="project" value="TreeGrafter"/>
</dbReference>
<dbReference type="InterPro" id="IPR036291">
    <property type="entry name" value="NAD(P)-bd_dom_sf"/>
</dbReference>
<name>A0A1M6MAQ3_9FLAO</name>
<dbReference type="AlphaFoldDB" id="A0A1M6MAQ3"/>
<dbReference type="Pfam" id="PF01370">
    <property type="entry name" value="Epimerase"/>
    <property type="match status" value="1"/>
</dbReference>
<dbReference type="PANTHER" id="PTHR48079">
    <property type="entry name" value="PROTEIN YEEZ"/>
    <property type="match status" value="1"/>
</dbReference>
<dbReference type="PANTHER" id="PTHR48079:SF6">
    <property type="entry name" value="NAD(P)-BINDING DOMAIN-CONTAINING PROTEIN-RELATED"/>
    <property type="match status" value="1"/>
</dbReference>
<dbReference type="InterPro" id="IPR051783">
    <property type="entry name" value="NAD(P)-dependent_oxidoreduct"/>
</dbReference>
<dbReference type="STRING" id="797419.SAMN05216556_12336"/>
<evidence type="ECO:0000313" key="3">
    <source>
        <dbReference type="Proteomes" id="UP000184172"/>
    </source>
</evidence>
<keyword evidence="3" id="KW-1185">Reference proteome</keyword>
<dbReference type="Gene3D" id="3.40.50.720">
    <property type="entry name" value="NAD(P)-binding Rossmann-like Domain"/>
    <property type="match status" value="1"/>
</dbReference>
<dbReference type="OrthoDB" id="596910at2"/>
<organism evidence="2 3">
    <name type="scientific">Aequorivita viscosa</name>
    <dbReference type="NCBI Taxonomy" id="797419"/>
    <lineage>
        <taxon>Bacteria</taxon>
        <taxon>Pseudomonadati</taxon>
        <taxon>Bacteroidota</taxon>
        <taxon>Flavobacteriia</taxon>
        <taxon>Flavobacteriales</taxon>
        <taxon>Flavobacteriaceae</taxon>
        <taxon>Aequorivita</taxon>
    </lineage>
</organism>
<dbReference type="InterPro" id="IPR001509">
    <property type="entry name" value="Epimerase_deHydtase"/>
</dbReference>
<gene>
    <name evidence="2" type="ORF">SAMN04487908_12636</name>
</gene>
<proteinExistence type="predicted"/>
<protein>
    <submittedName>
        <fullName evidence="2">Nucleoside-diphosphate-sugar epimerase</fullName>
    </submittedName>
</protein>
<sequence>MILVTGGTGIVGSHLLYSLLKENKQVRAIHRANSDIEAVKTVFKCYTTNIDALYDKIEWVEADITNIPDLTVAFENVTQVYHCAAFINFDPSNYKTLKKINVEGTANVVNLCLAKKVEKICYVSSVATLGSVPKGQLISEETFWNPDKKNNVYAITKYGAEMEIWRGTQEGLDAVIVNPGIIFGISPNAEGSGIIAKLGARGVSYYPTGGMGVVDVQDVVKAMVALMESSIKNERYILVGKNVSYHEILTKFALLYDKKPPTKKLSKTAMLFFSFLDWLSSKIFRTKRRLVKATVRSMFSNSIYDSSKIKEQLDFKFTPVEVTLKRIFNASKKPSN</sequence>
<dbReference type="SUPFAM" id="SSF51735">
    <property type="entry name" value="NAD(P)-binding Rossmann-fold domains"/>
    <property type="match status" value="1"/>
</dbReference>
<accession>A0A1M6MAQ3</accession>
<dbReference type="EMBL" id="FQYV01000026">
    <property type="protein sequence ID" value="SHJ80522.1"/>
    <property type="molecule type" value="Genomic_DNA"/>
</dbReference>
<reference evidence="3" key="1">
    <citation type="submission" date="2016-11" db="EMBL/GenBank/DDBJ databases">
        <authorList>
            <person name="Varghese N."/>
            <person name="Submissions S."/>
        </authorList>
    </citation>
    <scope>NUCLEOTIDE SEQUENCE [LARGE SCALE GENOMIC DNA]</scope>
    <source>
        <strain evidence="3">DSM 26349</strain>
    </source>
</reference>
<dbReference type="Proteomes" id="UP000184172">
    <property type="component" value="Unassembled WGS sequence"/>
</dbReference>
<evidence type="ECO:0000313" key="2">
    <source>
        <dbReference type="EMBL" id="SHJ80522.1"/>
    </source>
</evidence>
<dbReference type="RefSeq" id="WP_073220830.1">
    <property type="nucleotide sequence ID" value="NZ_FNNS01000023.1"/>
</dbReference>
<feature type="domain" description="NAD-dependent epimerase/dehydratase" evidence="1">
    <location>
        <begin position="2"/>
        <end position="236"/>
    </location>
</feature>